<evidence type="ECO:0000313" key="2">
    <source>
        <dbReference type="EMBL" id="QSZ28254.1"/>
    </source>
</evidence>
<protein>
    <submittedName>
        <fullName evidence="2">Ribosomal L7Ae/L30e/S12e/Gadd45 family protein</fullName>
    </submittedName>
</protein>
<accession>A0A975GB82</accession>
<dbReference type="Gene3D" id="3.30.1330.30">
    <property type="match status" value="1"/>
</dbReference>
<dbReference type="AlphaFoldDB" id="A0A975GB82"/>
<feature type="domain" description="Ribosomal protein eL8/eL30/eS12/Gadd45" evidence="1">
    <location>
        <begin position="4"/>
        <end position="91"/>
    </location>
</feature>
<reference evidence="2" key="1">
    <citation type="submission" date="2020-08" db="EMBL/GenBank/DDBJ databases">
        <title>Genomic insights into the carbon and energy metabolism of the first obligate autotrophic acetogenic bacterium Aceticella autotrophica gen. nov., sp. nov.</title>
        <authorList>
            <person name="Toshchakov S.V."/>
            <person name="Elcheninov A.G."/>
            <person name="Kublanov I.V."/>
            <person name="Frolov E.N."/>
            <person name="Lebedinsky A.V."/>
        </authorList>
    </citation>
    <scope>NUCLEOTIDE SEQUENCE</scope>
    <source>
        <strain evidence="2">3443-3Ac</strain>
    </source>
</reference>
<dbReference type="SUPFAM" id="SSF55315">
    <property type="entry name" value="L30e-like"/>
    <property type="match status" value="1"/>
</dbReference>
<dbReference type="InterPro" id="IPR029064">
    <property type="entry name" value="Ribosomal_eL30-like_sf"/>
</dbReference>
<sequence>MNNKFYSLLGISKKSANMSNGSFAVEKSIKSGLAYLVIIADDAAKNTAEKFKNLCESKKIPLLIQGKKELIGRSIGKNDTSVVSINDLNLSNEILNIIKKLQNDGGE</sequence>
<name>A0A975GB82_9THEO</name>
<dbReference type="KEGG" id="aaut:ACETAC_05260"/>
<dbReference type="EMBL" id="CP060096">
    <property type="protein sequence ID" value="QSZ28254.1"/>
    <property type="molecule type" value="Genomic_DNA"/>
</dbReference>
<evidence type="ECO:0000313" key="3">
    <source>
        <dbReference type="Proteomes" id="UP000671913"/>
    </source>
</evidence>
<proteinExistence type="predicted"/>
<keyword evidence="3" id="KW-1185">Reference proteome</keyword>
<gene>
    <name evidence="2" type="ORF">ACETAC_05260</name>
</gene>
<dbReference type="RefSeq" id="WP_284680997.1">
    <property type="nucleotide sequence ID" value="NZ_CP060096.1"/>
</dbReference>
<dbReference type="Proteomes" id="UP000671913">
    <property type="component" value="Chromosome"/>
</dbReference>
<evidence type="ECO:0000259" key="1">
    <source>
        <dbReference type="Pfam" id="PF01248"/>
    </source>
</evidence>
<dbReference type="InterPro" id="IPR004038">
    <property type="entry name" value="Ribosomal_eL8/eL30/eS12/Gad45"/>
</dbReference>
<dbReference type="Pfam" id="PF01248">
    <property type="entry name" value="Ribosomal_L7Ae"/>
    <property type="match status" value="1"/>
</dbReference>
<organism evidence="2 3">
    <name type="scientific">Aceticella autotrophica</name>
    <dbReference type="NCBI Taxonomy" id="2755338"/>
    <lineage>
        <taxon>Bacteria</taxon>
        <taxon>Bacillati</taxon>
        <taxon>Bacillota</taxon>
        <taxon>Clostridia</taxon>
        <taxon>Thermoanaerobacterales</taxon>
        <taxon>Thermoanaerobacteraceae</taxon>
        <taxon>Aceticella</taxon>
    </lineage>
</organism>